<dbReference type="Proteomes" id="UP000281498">
    <property type="component" value="Unassembled WGS sequence"/>
</dbReference>
<evidence type="ECO:0000256" key="1">
    <source>
        <dbReference type="ARBA" id="ARBA00004651"/>
    </source>
</evidence>
<dbReference type="Pfam" id="PF01032">
    <property type="entry name" value="FecCD"/>
    <property type="match status" value="1"/>
</dbReference>
<keyword evidence="6 8" id="KW-1133">Transmembrane helix</keyword>
<evidence type="ECO:0000313" key="9">
    <source>
        <dbReference type="EMBL" id="RKL65380.1"/>
    </source>
</evidence>
<keyword evidence="10" id="KW-1185">Reference proteome</keyword>
<feature type="transmembrane region" description="Helical" evidence="8">
    <location>
        <begin position="102"/>
        <end position="121"/>
    </location>
</feature>
<dbReference type="GO" id="GO:0022857">
    <property type="term" value="F:transmembrane transporter activity"/>
    <property type="evidence" value="ECO:0007669"/>
    <property type="project" value="InterPro"/>
</dbReference>
<proteinExistence type="inferred from homology"/>
<keyword evidence="7 8" id="KW-0472">Membrane</keyword>
<evidence type="ECO:0000256" key="7">
    <source>
        <dbReference type="ARBA" id="ARBA00023136"/>
    </source>
</evidence>
<sequence length="341" mass="36214">MIKDEVNKDITRIKRITPKWLFIILPVAIIIFSIISTGIGAVFIHPLDVLAVLVGTGTEMDTILVEKYRIPRIVLALLVGAGLSVSGTILQGIIRNPLASPDVIGITKGAGLAAVVVIILFPNSPTFVLPLAAFSGALIIALILYLLVYKQGMQPTTLALGGVALGALCNAGIQYFMIKFPLEINAALIWLTGSLWSSRWEQIYGVFPWIIILLPLSMILATKLDILNFGDDVAIGLGLGVVRVRLLLLFIAVALAAACVAAIGSIGFVGLIAPHVARKLVGAKHKLLIPMSAMTGSLLVVVADSIGRGLIPPKEIPVGIVVAVIGAPYFLYLLRKESKNL</sequence>
<dbReference type="Gene3D" id="1.10.3470.10">
    <property type="entry name" value="ABC transporter involved in vitamin B12 uptake, BtuC"/>
    <property type="match status" value="1"/>
</dbReference>
<accession>A0A3A9K3B8</accession>
<dbReference type="EMBL" id="PDOE01000017">
    <property type="protein sequence ID" value="RKL65380.1"/>
    <property type="molecule type" value="Genomic_DNA"/>
</dbReference>
<keyword evidence="4" id="KW-1003">Cell membrane</keyword>
<dbReference type="OrthoDB" id="9811721at2"/>
<comment type="subcellular location">
    <subcellularLocation>
        <location evidence="1">Cell membrane</location>
        <topology evidence="1">Multi-pass membrane protein</topology>
    </subcellularLocation>
</comment>
<evidence type="ECO:0000256" key="8">
    <source>
        <dbReference type="SAM" id="Phobius"/>
    </source>
</evidence>
<dbReference type="PANTHER" id="PTHR30472:SF37">
    <property type="entry name" value="FE(3+) DICITRATE TRANSPORT SYSTEM PERMEASE PROTEIN FECD-RELATED"/>
    <property type="match status" value="1"/>
</dbReference>
<evidence type="ECO:0000313" key="10">
    <source>
        <dbReference type="Proteomes" id="UP000281498"/>
    </source>
</evidence>
<keyword evidence="3" id="KW-0813">Transport</keyword>
<dbReference type="GO" id="GO:0005886">
    <property type="term" value="C:plasma membrane"/>
    <property type="evidence" value="ECO:0007669"/>
    <property type="project" value="UniProtKB-SubCell"/>
</dbReference>
<evidence type="ECO:0000256" key="2">
    <source>
        <dbReference type="ARBA" id="ARBA00007935"/>
    </source>
</evidence>
<dbReference type="SUPFAM" id="SSF81345">
    <property type="entry name" value="ABC transporter involved in vitamin B12 uptake, BtuC"/>
    <property type="match status" value="1"/>
</dbReference>
<feature type="transmembrane region" description="Helical" evidence="8">
    <location>
        <begin position="70"/>
        <end position="90"/>
    </location>
</feature>
<feature type="transmembrane region" description="Helical" evidence="8">
    <location>
        <begin position="207"/>
        <end position="226"/>
    </location>
</feature>
<evidence type="ECO:0000256" key="6">
    <source>
        <dbReference type="ARBA" id="ARBA00022989"/>
    </source>
</evidence>
<feature type="transmembrane region" description="Helical" evidence="8">
    <location>
        <begin position="20"/>
        <end position="44"/>
    </location>
</feature>
<organism evidence="9 10">
    <name type="scientific">Salipaludibacillus neizhouensis</name>
    <dbReference type="NCBI Taxonomy" id="885475"/>
    <lineage>
        <taxon>Bacteria</taxon>
        <taxon>Bacillati</taxon>
        <taxon>Bacillota</taxon>
        <taxon>Bacilli</taxon>
        <taxon>Bacillales</taxon>
        <taxon>Bacillaceae</taxon>
    </lineage>
</organism>
<dbReference type="FunFam" id="1.10.3470.10:FF:000001">
    <property type="entry name" value="Vitamin B12 ABC transporter permease BtuC"/>
    <property type="match status" value="1"/>
</dbReference>
<feature type="transmembrane region" description="Helical" evidence="8">
    <location>
        <begin position="159"/>
        <end position="178"/>
    </location>
</feature>
<name>A0A3A9K3B8_9BACI</name>
<protein>
    <submittedName>
        <fullName evidence="9">Iron-dicitrate transporter subunit FecD</fullName>
    </submittedName>
</protein>
<dbReference type="GO" id="GO:0033214">
    <property type="term" value="P:siderophore-iron import into cell"/>
    <property type="evidence" value="ECO:0007669"/>
    <property type="project" value="TreeGrafter"/>
</dbReference>
<keyword evidence="5 8" id="KW-0812">Transmembrane</keyword>
<comment type="caution">
    <text evidence="9">The sequence shown here is derived from an EMBL/GenBank/DDBJ whole genome shotgun (WGS) entry which is preliminary data.</text>
</comment>
<dbReference type="InterPro" id="IPR000522">
    <property type="entry name" value="ABC_transptr_permease_BtuC"/>
</dbReference>
<dbReference type="AlphaFoldDB" id="A0A3A9K3B8"/>
<evidence type="ECO:0000256" key="4">
    <source>
        <dbReference type="ARBA" id="ARBA00022475"/>
    </source>
</evidence>
<dbReference type="CDD" id="cd06550">
    <property type="entry name" value="TM_ABC_iron-siderophores_like"/>
    <property type="match status" value="1"/>
</dbReference>
<evidence type="ECO:0000256" key="3">
    <source>
        <dbReference type="ARBA" id="ARBA00022448"/>
    </source>
</evidence>
<reference evidence="9 10" key="1">
    <citation type="submission" date="2017-10" db="EMBL/GenBank/DDBJ databases">
        <title>Bacillus sp. nov., a halophilic bacterium isolated from a Keqin Lake.</title>
        <authorList>
            <person name="Wang H."/>
        </authorList>
    </citation>
    <scope>NUCLEOTIDE SEQUENCE [LARGE SCALE GENOMIC DNA]</scope>
    <source>
        <strain evidence="9 10">KCTC 13187</strain>
    </source>
</reference>
<comment type="similarity">
    <text evidence="2">Belongs to the binding-protein-dependent transport system permease family. FecCD subfamily.</text>
</comment>
<feature type="transmembrane region" description="Helical" evidence="8">
    <location>
        <begin position="246"/>
        <end position="275"/>
    </location>
</feature>
<dbReference type="InterPro" id="IPR037294">
    <property type="entry name" value="ABC_BtuC-like"/>
</dbReference>
<dbReference type="RefSeq" id="WP_110935505.1">
    <property type="nucleotide sequence ID" value="NZ_KZ614146.1"/>
</dbReference>
<feature type="transmembrane region" description="Helical" evidence="8">
    <location>
        <begin position="127"/>
        <end position="147"/>
    </location>
</feature>
<dbReference type="PANTHER" id="PTHR30472">
    <property type="entry name" value="FERRIC ENTEROBACTIN TRANSPORT SYSTEM PERMEASE PROTEIN"/>
    <property type="match status" value="1"/>
</dbReference>
<feature type="transmembrane region" description="Helical" evidence="8">
    <location>
        <begin position="316"/>
        <end position="334"/>
    </location>
</feature>
<gene>
    <name evidence="9" type="primary">fecD</name>
    <name evidence="9" type="ORF">CR203_20740</name>
</gene>
<evidence type="ECO:0000256" key="5">
    <source>
        <dbReference type="ARBA" id="ARBA00022692"/>
    </source>
</evidence>